<dbReference type="OrthoDB" id="9801938at2"/>
<evidence type="ECO:0000313" key="7">
    <source>
        <dbReference type="Proteomes" id="UP000187651"/>
    </source>
</evidence>
<dbReference type="AlphaFoldDB" id="A0A1G9VE44"/>
<dbReference type="GO" id="GO:0009396">
    <property type="term" value="P:folic acid-containing compound biosynthetic process"/>
    <property type="evidence" value="ECO:0007669"/>
    <property type="project" value="TreeGrafter"/>
</dbReference>
<dbReference type="NCBIfam" id="TIGR02727">
    <property type="entry name" value="MTHFS_bact"/>
    <property type="match status" value="1"/>
</dbReference>
<keyword evidence="6" id="KW-0436">Ligase</keyword>
<keyword evidence="3 4" id="KW-0067">ATP-binding</keyword>
<dbReference type="PANTHER" id="PTHR23407:SF1">
    <property type="entry name" value="5-FORMYLTETRAHYDROFOLATE CYCLO-LIGASE"/>
    <property type="match status" value="1"/>
</dbReference>
<dbReference type="PIRSF" id="PIRSF006806">
    <property type="entry name" value="FTHF_cligase"/>
    <property type="match status" value="1"/>
</dbReference>
<evidence type="ECO:0000256" key="4">
    <source>
        <dbReference type="PIRSR" id="PIRSR006806-1"/>
    </source>
</evidence>
<comment type="cofactor">
    <cofactor evidence="5">
        <name>Mg(2+)</name>
        <dbReference type="ChEBI" id="CHEBI:18420"/>
    </cofactor>
</comment>
<dbReference type="EC" id="6.3.3.2" evidence="5"/>
<accession>A0A1G9VE44</accession>
<feature type="binding site" evidence="4">
    <location>
        <position position="54"/>
    </location>
    <ligand>
        <name>substrate</name>
    </ligand>
</feature>
<dbReference type="EMBL" id="FNHZ01000002">
    <property type="protein sequence ID" value="SDM70343.1"/>
    <property type="molecule type" value="Genomic_DNA"/>
</dbReference>
<dbReference type="InterPro" id="IPR002698">
    <property type="entry name" value="FTHF_cligase"/>
</dbReference>
<gene>
    <name evidence="6" type="ORF">SAMN05216544_0923</name>
</gene>
<dbReference type="Proteomes" id="UP000187651">
    <property type="component" value="Unassembled WGS sequence"/>
</dbReference>
<comment type="catalytic activity">
    <reaction evidence="5">
        <text>(6S)-5-formyl-5,6,7,8-tetrahydrofolate + ATP = (6R)-5,10-methenyltetrahydrofolate + ADP + phosphate</text>
        <dbReference type="Rhea" id="RHEA:10488"/>
        <dbReference type="ChEBI" id="CHEBI:30616"/>
        <dbReference type="ChEBI" id="CHEBI:43474"/>
        <dbReference type="ChEBI" id="CHEBI:57455"/>
        <dbReference type="ChEBI" id="CHEBI:57457"/>
        <dbReference type="ChEBI" id="CHEBI:456216"/>
        <dbReference type="EC" id="6.3.3.2"/>
    </reaction>
</comment>
<dbReference type="Gene3D" id="3.40.50.10420">
    <property type="entry name" value="NagB/RpiA/CoA transferase-like"/>
    <property type="match status" value="1"/>
</dbReference>
<keyword evidence="5" id="KW-0460">Magnesium</keyword>
<organism evidence="6 7">
    <name type="scientific">Lachnospira pectinoschiza</name>
    <dbReference type="NCBI Taxonomy" id="28052"/>
    <lineage>
        <taxon>Bacteria</taxon>
        <taxon>Bacillati</taxon>
        <taxon>Bacillota</taxon>
        <taxon>Clostridia</taxon>
        <taxon>Lachnospirales</taxon>
        <taxon>Lachnospiraceae</taxon>
        <taxon>Lachnospira</taxon>
    </lineage>
</organism>
<proteinExistence type="inferred from homology"/>
<dbReference type="Pfam" id="PF01812">
    <property type="entry name" value="5-FTHF_cyc-lig"/>
    <property type="match status" value="1"/>
</dbReference>
<dbReference type="SUPFAM" id="SSF100950">
    <property type="entry name" value="NagB/RpiA/CoA transferase-like"/>
    <property type="match status" value="1"/>
</dbReference>
<evidence type="ECO:0000256" key="5">
    <source>
        <dbReference type="RuleBase" id="RU361279"/>
    </source>
</evidence>
<evidence type="ECO:0000256" key="2">
    <source>
        <dbReference type="ARBA" id="ARBA00022741"/>
    </source>
</evidence>
<dbReference type="GO" id="GO:0035999">
    <property type="term" value="P:tetrahydrofolate interconversion"/>
    <property type="evidence" value="ECO:0007669"/>
    <property type="project" value="TreeGrafter"/>
</dbReference>
<reference evidence="7" key="1">
    <citation type="submission" date="2016-10" db="EMBL/GenBank/DDBJ databases">
        <authorList>
            <person name="Varghese N."/>
            <person name="Submissions S."/>
        </authorList>
    </citation>
    <scope>NUCLEOTIDE SEQUENCE [LARGE SCALE GENOMIC DNA]</scope>
    <source>
        <strain evidence="7">M83</strain>
    </source>
</reference>
<keyword evidence="7" id="KW-1185">Reference proteome</keyword>
<sequence>MEKTELRKLIKKKRNTFSKNKLASLSDRIADNLFKLEELTFVKNVLIYVSTNVEVDTRKLILKFLEAGVNVYVPRVMDLGQGLMRFFKINSLEDLEPGCMKILEPKLDLEELDEASIDDSFCIIMPGLSFDKKGHRLGYGGGFYDRFNARVNPKLLKVALSFEFQLVDELIANEFDIDVDKVITEKEIINCK</sequence>
<dbReference type="GO" id="GO:0030272">
    <property type="term" value="F:5-formyltetrahydrofolate cyclo-ligase activity"/>
    <property type="evidence" value="ECO:0007669"/>
    <property type="project" value="UniProtKB-EC"/>
</dbReference>
<keyword evidence="2 4" id="KW-0547">Nucleotide-binding</keyword>
<feature type="binding site" evidence="4">
    <location>
        <position position="49"/>
    </location>
    <ligand>
        <name>substrate</name>
    </ligand>
</feature>
<dbReference type="InterPro" id="IPR024185">
    <property type="entry name" value="FTHF_cligase-like_sf"/>
</dbReference>
<keyword evidence="5" id="KW-0479">Metal-binding</keyword>
<dbReference type="PANTHER" id="PTHR23407">
    <property type="entry name" value="ATPASE INHIBITOR/5-FORMYLTETRAHYDROFOLATE CYCLO-LIGASE"/>
    <property type="match status" value="1"/>
</dbReference>
<dbReference type="GO" id="GO:0046872">
    <property type="term" value="F:metal ion binding"/>
    <property type="evidence" value="ECO:0007669"/>
    <property type="project" value="UniProtKB-KW"/>
</dbReference>
<protein>
    <recommendedName>
        <fullName evidence="5">5-formyltetrahydrofolate cyclo-ligase</fullName>
        <ecNumber evidence="5">6.3.3.2</ecNumber>
    </recommendedName>
</protein>
<dbReference type="RefSeq" id="WP_074521153.1">
    <property type="nucleotide sequence ID" value="NZ_FNHZ01000002.1"/>
</dbReference>
<feature type="binding site" evidence="4">
    <location>
        <begin position="3"/>
        <end position="7"/>
    </location>
    <ligand>
        <name>ATP</name>
        <dbReference type="ChEBI" id="CHEBI:30616"/>
    </ligand>
</feature>
<feature type="binding site" evidence="4">
    <location>
        <begin position="136"/>
        <end position="144"/>
    </location>
    <ligand>
        <name>ATP</name>
        <dbReference type="ChEBI" id="CHEBI:30616"/>
    </ligand>
</feature>
<comment type="similarity">
    <text evidence="1 5">Belongs to the 5-formyltetrahydrofolate cyclo-ligase family.</text>
</comment>
<name>A0A1G9VE44_9FIRM</name>
<evidence type="ECO:0000256" key="1">
    <source>
        <dbReference type="ARBA" id="ARBA00010638"/>
    </source>
</evidence>
<evidence type="ECO:0000256" key="3">
    <source>
        <dbReference type="ARBA" id="ARBA00022840"/>
    </source>
</evidence>
<evidence type="ECO:0000313" key="6">
    <source>
        <dbReference type="EMBL" id="SDM70343.1"/>
    </source>
</evidence>
<dbReference type="GO" id="GO:0005524">
    <property type="term" value="F:ATP binding"/>
    <property type="evidence" value="ECO:0007669"/>
    <property type="project" value="UniProtKB-KW"/>
</dbReference>
<dbReference type="InterPro" id="IPR037171">
    <property type="entry name" value="NagB/RpiA_transferase-like"/>
</dbReference>